<dbReference type="SUPFAM" id="SSF56994">
    <property type="entry name" value="Insulin-like"/>
    <property type="match status" value="1"/>
</dbReference>
<evidence type="ECO:0000313" key="5">
    <source>
        <dbReference type="Proteomes" id="UP000009192"/>
    </source>
</evidence>
<dbReference type="FunCoup" id="B4L4V5">
    <property type="interactions" value="27"/>
</dbReference>
<feature type="signal peptide" evidence="3">
    <location>
        <begin position="1"/>
        <end position="33"/>
    </location>
</feature>
<keyword evidence="5" id="KW-1185">Reference proteome</keyword>
<sequence>MSQFGGAATRPRNWTLRGAVLLLALQLLQTPSALQHTEEGLELLFRERSQSDWENVWHRETHSRCRDKLIRQLYWACEKDIYRLTRRNRKRGGDEAWVKSSSNPAVGGAASTWLHVNYANMLLRSRRSDAPSITNECCTKAGCTWEEYAEYCPSNKRRNHY</sequence>
<protein>
    <recommendedName>
        <fullName evidence="6">Insulin-like peptide 7</fullName>
    </recommendedName>
</protein>
<dbReference type="EMBL" id="CH933810">
    <property type="protein sequence ID" value="EDW07583.1"/>
    <property type="molecule type" value="Genomic_DNA"/>
</dbReference>
<name>B4L4V5_DROMO</name>
<gene>
    <name evidence="4" type="primary">Dmoj\GI15837</name>
    <name evidence="4" type="ORF">Dmoj_GI15837</name>
</gene>
<dbReference type="HOGENOM" id="CLU_138138_0_0_1"/>
<dbReference type="PhylomeDB" id="B4L4V5"/>
<dbReference type="OMA" id="KTGCTWE"/>
<keyword evidence="1" id="KW-0165">Cleavage on pair of basic residues</keyword>
<evidence type="ECO:0008006" key="6">
    <source>
        <dbReference type="Google" id="ProtNLM"/>
    </source>
</evidence>
<dbReference type="Gene3D" id="1.10.100.10">
    <property type="entry name" value="Insulin-like"/>
    <property type="match status" value="1"/>
</dbReference>
<dbReference type="InParanoid" id="B4L4V5"/>
<dbReference type="CDD" id="cd04365">
    <property type="entry name" value="IlGF_relaxin_like"/>
    <property type="match status" value="1"/>
</dbReference>
<dbReference type="GO" id="GO:0005576">
    <property type="term" value="C:extracellular region"/>
    <property type="evidence" value="ECO:0007669"/>
    <property type="project" value="UniProtKB-ARBA"/>
</dbReference>
<evidence type="ECO:0000256" key="3">
    <source>
        <dbReference type="SAM" id="SignalP"/>
    </source>
</evidence>
<dbReference type="Proteomes" id="UP000009192">
    <property type="component" value="Unassembled WGS sequence"/>
</dbReference>
<dbReference type="eggNOG" id="ENOG502S96B">
    <property type="taxonomic scope" value="Eukaryota"/>
</dbReference>
<dbReference type="KEGG" id="dmo:Dmoj_GI15837"/>
<organism evidence="4 5">
    <name type="scientific">Drosophila mojavensis</name>
    <name type="common">Fruit fly</name>
    <dbReference type="NCBI Taxonomy" id="7230"/>
    <lineage>
        <taxon>Eukaryota</taxon>
        <taxon>Metazoa</taxon>
        <taxon>Ecdysozoa</taxon>
        <taxon>Arthropoda</taxon>
        <taxon>Hexapoda</taxon>
        <taxon>Insecta</taxon>
        <taxon>Pterygota</taxon>
        <taxon>Neoptera</taxon>
        <taxon>Endopterygota</taxon>
        <taxon>Diptera</taxon>
        <taxon>Brachycera</taxon>
        <taxon>Muscomorpha</taxon>
        <taxon>Ephydroidea</taxon>
        <taxon>Drosophilidae</taxon>
        <taxon>Drosophila</taxon>
    </lineage>
</organism>
<proteinExistence type="predicted"/>
<dbReference type="InterPro" id="IPR036438">
    <property type="entry name" value="Insulin-like_sf"/>
</dbReference>
<accession>B4L4V5</accession>
<dbReference type="OrthoDB" id="10044229at2759"/>
<dbReference type="AlphaFoldDB" id="B4L4V5"/>
<reference evidence="4 5" key="1">
    <citation type="journal article" date="2007" name="Nature">
        <title>Evolution of genes and genomes on the Drosophila phylogeny.</title>
        <authorList>
            <consortium name="Drosophila 12 Genomes Consortium"/>
            <person name="Clark A.G."/>
            <person name="Eisen M.B."/>
            <person name="Smith D.R."/>
            <person name="Bergman C.M."/>
            <person name="Oliver B."/>
            <person name="Markow T.A."/>
            <person name="Kaufman T.C."/>
            <person name="Kellis M."/>
            <person name="Gelbart W."/>
            <person name="Iyer V.N."/>
            <person name="Pollard D.A."/>
            <person name="Sackton T.B."/>
            <person name="Larracuente A.M."/>
            <person name="Singh N.D."/>
            <person name="Abad J.P."/>
            <person name="Abt D.N."/>
            <person name="Adryan B."/>
            <person name="Aguade M."/>
            <person name="Akashi H."/>
            <person name="Anderson W.W."/>
            <person name="Aquadro C.F."/>
            <person name="Ardell D.H."/>
            <person name="Arguello R."/>
            <person name="Artieri C.G."/>
            <person name="Barbash D.A."/>
            <person name="Barker D."/>
            <person name="Barsanti P."/>
            <person name="Batterham P."/>
            <person name="Batzoglou S."/>
            <person name="Begun D."/>
            <person name="Bhutkar A."/>
            <person name="Blanco E."/>
            <person name="Bosak S.A."/>
            <person name="Bradley R.K."/>
            <person name="Brand A.D."/>
            <person name="Brent M.R."/>
            <person name="Brooks A.N."/>
            <person name="Brown R.H."/>
            <person name="Butlin R.K."/>
            <person name="Caggese C."/>
            <person name="Calvi B.R."/>
            <person name="Bernardo de Carvalho A."/>
            <person name="Caspi A."/>
            <person name="Castrezana S."/>
            <person name="Celniker S.E."/>
            <person name="Chang J.L."/>
            <person name="Chapple C."/>
            <person name="Chatterji S."/>
            <person name="Chinwalla A."/>
            <person name="Civetta A."/>
            <person name="Clifton S.W."/>
            <person name="Comeron J.M."/>
            <person name="Costello J.C."/>
            <person name="Coyne J.A."/>
            <person name="Daub J."/>
            <person name="David R.G."/>
            <person name="Delcher A.L."/>
            <person name="Delehaunty K."/>
            <person name="Do C.B."/>
            <person name="Ebling H."/>
            <person name="Edwards K."/>
            <person name="Eickbush T."/>
            <person name="Evans J.D."/>
            <person name="Filipski A."/>
            <person name="Findeiss S."/>
            <person name="Freyhult E."/>
            <person name="Fulton L."/>
            <person name="Fulton R."/>
            <person name="Garcia A.C."/>
            <person name="Gardiner A."/>
            <person name="Garfield D.A."/>
            <person name="Garvin B.E."/>
            <person name="Gibson G."/>
            <person name="Gilbert D."/>
            <person name="Gnerre S."/>
            <person name="Godfrey J."/>
            <person name="Good R."/>
            <person name="Gotea V."/>
            <person name="Gravely B."/>
            <person name="Greenberg A.J."/>
            <person name="Griffiths-Jones S."/>
            <person name="Gross S."/>
            <person name="Guigo R."/>
            <person name="Gustafson E.A."/>
            <person name="Haerty W."/>
            <person name="Hahn M.W."/>
            <person name="Halligan D.L."/>
            <person name="Halpern A.L."/>
            <person name="Halter G.M."/>
            <person name="Han M.V."/>
            <person name="Heger A."/>
            <person name="Hillier L."/>
            <person name="Hinrichs A.S."/>
            <person name="Holmes I."/>
            <person name="Hoskins R.A."/>
            <person name="Hubisz M.J."/>
            <person name="Hultmark D."/>
            <person name="Huntley M.A."/>
            <person name="Jaffe D.B."/>
            <person name="Jagadeeshan S."/>
            <person name="Jeck W.R."/>
            <person name="Johnson J."/>
            <person name="Jones C.D."/>
            <person name="Jordan W.C."/>
            <person name="Karpen G.H."/>
            <person name="Kataoka E."/>
            <person name="Keightley P.D."/>
            <person name="Kheradpour P."/>
            <person name="Kirkness E.F."/>
            <person name="Koerich L.B."/>
            <person name="Kristiansen K."/>
            <person name="Kudrna D."/>
            <person name="Kulathinal R.J."/>
            <person name="Kumar S."/>
            <person name="Kwok R."/>
            <person name="Lander E."/>
            <person name="Langley C.H."/>
            <person name="Lapoint R."/>
            <person name="Lazzaro B.P."/>
            <person name="Lee S.J."/>
            <person name="Levesque L."/>
            <person name="Li R."/>
            <person name="Lin C.F."/>
            <person name="Lin M.F."/>
            <person name="Lindblad-Toh K."/>
            <person name="Llopart A."/>
            <person name="Long M."/>
            <person name="Low L."/>
            <person name="Lozovsky E."/>
            <person name="Lu J."/>
            <person name="Luo M."/>
            <person name="Machado C.A."/>
            <person name="Makalowski W."/>
            <person name="Marzo M."/>
            <person name="Matsuda M."/>
            <person name="Matzkin L."/>
            <person name="McAllister B."/>
            <person name="McBride C.S."/>
            <person name="McKernan B."/>
            <person name="McKernan K."/>
            <person name="Mendez-Lago M."/>
            <person name="Minx P."/>
            <person name="Mollenhauer M.U."/>
            <person name="Montooth K."/>
            <person name="Mount S.M."/>
            <person name="Mu X."/>
            <person name="Myers E."/>
            <person name="Negre B."/>
            <person name="Newfeld S."/>
            <person name="Nielsen R."/>
            <person name="Noor M.A."/>
            <person name="O'Grady P."/>
            <person name="Pachter L."/>
            <person name="Papaceit M."/>
            <person name="Parisi M.J."/>
            <person name="Parisi M."/>
            <person name="Parts L."/>
            <person name="Pedersen J.S."/>
            <person name="Pesole G."/>
            <person name="Phillippy A.M."/>
            <person name="Ponting C.P."/>
            <person name="Pop M."/>
            <person name="Porcelli D."/>
            <person name="Powell J.R."/>
            <person name="Prohaska S."/>
            <person name="Pruitt K."/>
            <person name="Puig M."/>
            <person name="Quesneville H."/>
            <person name="Ram K.R."/>
            <person name="Rand D."/>
            <person name="Rasmussen M.D."/>
            <person name="Reed L.K."/>
            <person name="Reenan R."/>
            <person name="Reily A."/>
            <person name="Remington K.A."/>
            <person name="Rieger T.T."/>
            <person name="Ritchie M.G."/>
            <person name="Robin C."/>
            <person name="Rogers Y.H."/>
            <person name="Rohde C."/>
            <person name="Rozas J."/>
            <person name="Rubenfield M.J."/>
            <person name="Ruiz A."/>
            <person name="Russo S."/>
            <person name="Salzberg S.L."/>
            <person name="Sanchez-Gracia A."/>
            <person name="Saranga D.J."/>
            <person name="Sato H."/>
            <person name="Schaeffer S.W."/>
            <person name="Schatz M.C."/>
            <person name="Schlenke T."/>
            <person name="Schwartz R."/>
            <person name="Segarra C."/>
            <person name="Singh R.S."/>
            <person name="Sirot L."/>
            <person name="Sirota M."/>
            <person name="Sisneros N.B."/>
            <person name="Smith C.D."/>
            <person name="Smith T.F."/>
            <person name="Spieth J."/>
            <person name="Stage D.E."/>
            <person name="Stark A."/>
            <person name="Stephan W."/>
            <person name="Strausberg R.L."/>
            <person name="Strempel S."/>
            <person name="Sturgill D."/>
            <person name="Sutton G."/>
            <person name="Sutton G.G."/>
            <person name="Tao W."/>
            <person name="Teichmann S."/>
            <person name="Tobari Y.N."/>
            <person name="Tomimura Y."/>
            <person name="Tsolas J.M."/>
            <person name="Valente V.L."/>
            <person name="Venter E."/>
            <person name="Venter J.C."/>
            <person name="Vicario S."/>
            <person name="Vieira F.G."/>
            <person name="Vilella A.J."/>
            <person name="Villasante A."/>
            <person name="Walenz B."/>
            <person name="Wang J."/>
            <person name="Wasserman M."/>
            <person name="Watts T."/>
            <person name="Wilson D."/>
            <person name="Wilson R.K."/>
            <person name="Wing R.A."/>
            <person name="Wolfner M.F."/>
            <person name="Wong A."/>
            <person name="Wong G.K."/>
            <person name="Wu C.I."/>
            <person name="Wu G."/>
            <person name="Yamamoto D."/>
            <person name="Yang H.P."/>
            <person name="Yang S.P."/>
            <person name="Yorke J.A."/>
            <person name="Yoshida K."/>
            <person name="Zdobnov E."/>
            <person name="Zhang P."/>
            <person name="Zhang Y."/>
            <person name="Zimin A.V."/>
            <person name="Baldwin J."/>
            <person name="Abdouelleil A."/>
            <person name="Abdulkadir J."/>
            <person name="Abebe A."/>
            <person name="Abera B."/>
            <person name="Abreu J."/>
            <person name="Acer S.C."/>
            <person name="Aftuck L."/>
            <person name="Alexander A."/>
            <person name="An P."/>
            <person name="Anderson E."/>
            <person name="Anderson S."/>
            <person name="Arachi H."/>
            <person name="Azer M."/>
            <person name="Bachantsang P."/>
            <person name="Barry A."/>
            <person name="Bayul T."/>
            <person name="Berlin A."/>
            <person name="Bessette D."/>
            <person name="Bloom T."/>
            <person name="Blye J."/>
            <person name="Boguslavskiy L."/>
            <person name="Bonnet C."/>
            <person name="Boukhgalter B."/>
            <person name="Bourzgui I."/>
            <person name="Brown A."/>
            <person name="Cahill P."/>
            <person name="Channer S."/>
            <person name="Cheshatsang Y."/>
            <person name="Chuda L."/>
            <person name="Citroen M."/>
            <person name="Collymore A."/>
            <person name="Cooke P."/>
            <person name="Costello M."/>
            <person name="D'Aco K."/>
            <person name="Daza R."/>
            <person name="De Haan G."/>
            <person name="DeGray S."/>
            <person name="DeMaso C."/>
            <person name="Dhargay N."/>
            <person name="Dooley K."/>
            <person name="Dooley E."/>
            <person name="Doricent M."/>
            <person name="Dorje P."/>
            <person name="Dorjee K."/>
            <person name="Dupes A."/>
            <person name="Elong R."/>
            <person name="Falk J."/>
            <person name="Farina A."/>
            <person name="Faro S."/>
            <person name="Ferguson D."/>
            <person name="Fisher S."/>
            <person name="Foley C.D."/>
            <person name="Franke A."/>
            <person name="Friedrich D."/>
            <person name="Gadbois L."/>
            <person name="Gearin G."/>
            <person name="Gearin C.R."/>
            <person name="Giannoukos G."/>
            <person name="Goode T."/>
            <person name="Graham J."/>
            <person name="Grandbois E."/>
            <person name="Grewal S."/>
            <person name="Gyaltsen K."/>
            <person name="Hafez N."/>
            <person name="Hagos B."/>
            <person name="Hall J."/>
            <person name="Henson C."/>
            <person name="Hollinger A."/>
            <person name="Honan T."/>
            <person name="Huard M.D."/>
            <person name="Hughes L."/>
            <person name="Hurhula B."/>
            <person name="Husby M.E."/>
            <person name="Kamat A."/>
            <person name="Kanga B."/>
            <person name="Kashin S."/>
            <person name="Khazanovich D."/>
            <person name="Kisner P."/>
            <person name="Lance K."/>
            <person name="Lara M."/>
            <person name="Lee W."/>
            <person name="Lennon N."/>
            <person name="Letendre F."/>
            <person name="LeVine R."/>
            <person name="Lipovsky A."/>
            <person name="Liu X."/>
            <person name="Liu J."/>
            <person name="Liu S."/>
            <person name="Lokyitsang T."/>
            <person name="Lokyitsang Y."/>
            <person name="Lubonja R."/>
            <person name="Lui A."/>
            <person name="MacDonald P."/>
            <person name="Magnisalis V."/>
            <person name="Maru K."/>
            <person name="Matthews C."/>
            <person name="McCusker W."/>
            <person name="McDonough S."/>
            <person name="Mehta T."/>
            <person name="Meldrim J."/>
            <person name="Meneus L."/>
            <person name="Mihai O."/>
            <person name="Mihalev A."/>
            <person name="Mihova T."/>
            <person name="Mittelman R."/>
            <person name="Mlenga V."/>
            <person name="Montmayeur A."/>
            <person name="Mulrain L."/>
            <person name="Navidi A."/>
            <person name="Naylor J."/>
            <person name="Negash T."/>
            <person name="Nguyen T."/>
            <person name="Nguyen N."/>
            <person name="Nicol R."/>
            <person name="Norbu C."/>
            <person name="Norbu N."/>
            <person name="Novod N."/>
            <person name="O'Neill B."/>
            <person name="Osman S."/>
            <person name="Markiewicz E."/>
            <person name="Oyono O.L."/>
            <person name="Patti C."/>
            <person name="Phunkhang P."/>
            <person name="Pierre F."/>
            <person name="Priest M."/>
            <person name="Raghuraman S."/>
            <person name="Rege F."/>
            <person name="Reyes R."/>
            <person name="Rise C."/>
            <person name="Rogov P."/>
            <person name="Ross K."/>
            <person name="Ryan E."/>
            <person name="Settipalli S."/>
            <person name="Shea T."/>
            <person name="Sherpa N."/>
            <person name="Shi L."/>
            <person name="Shih D."/>
            <person name="Sparrow T."/>
            <person name="Spaulding J."/>
            <person name="Stalker J."/>
            <person name="Stange-Thomann N."/>
            <person name="Stavropoulos S."/>
            <person name="Stone C."/>
            <person name="Strader C."/>
            <person name="Tesfaye S."/>
            <person name="Thomson T."/>
            <person name="Thoulutsang Y."/>
            <person name="Thoulutsang D."/>
            <person name="Topham K."/>
            <person name="Topping I."/>
            <person name="Tsamla T."/>
            <person name="Vassiliev H."/>
            <person name="Vo A."/>
            <person name="Wangchuk T."/>
            <person name="Wangdi T."/>
            <person name="Weiand M."/>
            <person name="Wilkinson J."/>
            <person name="Wilson A."/>
            <person name="Yadav S."/>
            <person name="Young G."/>
            <person name="Yu Q."/>
            <person name="Zembek L."/>
            <person name="Zhong D."/>
            <person name="Zimmer A."/>
            <person name="Zwirko Z."/>
            <person name="Jaffe D.B."/>
            <person name="Alvarez P."/>
            <person name="Brockman W."/>
            <person name="Butler J."/>
            <person name="Chin C."/>
            <person name="Gnerre S."/>
            <person name="Grabherr M."/>
            <person name="Kleber M."/>
            <person name="Mauceli E."/>
            <person name="MacCallum I."/>
        </authorList>
    </citation>
    <scope>NUCLEOTIDE SEQUENCE [LARGE SCALE GENOMIC DNA]</scope>
    <source>
        <strain evidence="5">Tucson 15081-1352.22</strain>
    </source>
</reference>
<evidence type="ECO:0000313" key="4">
    <source>
        <dbReference type="EMBL" id="EDW07583.1"/>
    </source>
</evidence>
<evidence type="ECO:0000256" key="1">
    <source>
        <dbReference type="ARBA" id="ARBA00022685"/>
    </source>
</evidence>
<keyword evidence="2 3" id="KW-0732">Signal</keyword>
<evidence type="ECO:0000256" key="2">
    <source>
        <dbReference type="ARBA" id="ARBA00022729"/>
    </source>
</evidence>
<feature type="chain" id="PRO_5002815158" description="Insulin-like peptide 7" evidence="3">
    <location>
        <begin position="34"/>
        <end position="161"/>
    </location>
</feature>